<protein>
    <submittedName>
        <fullName evidence="1">Uncharacterized protein</fullName>
    </submittedName>
</protein>
<dbReference type="EMBL" id="CM039435">
    <property type="protein sequence ID" value="KAI4318258.1"/>
    <property type="molecule type" value="Genomic_DNA"/>
</dbReference>
<evidence type="ECO:0000313" key="2">
    <source>
        <dbReference type="Proteomes" id="UP000828941"/>
    </source>
</evidence>
<reference evidence="1 2" key="1">
    <citation type="journal article" date="2022" name="DNA Res.">
        <title>Chromosomal-level genome assembly of the orchid tree Bauhinia variegata (Leguminosae; Cercidoideae) supports the allotetraploid origin hypothesis of Bauhinia.</title>
        <authorList>
            <person name="Zhong Y."/>
            <person name="Chen Y."/>
            <person name="Zheng D."/>
            <person name="Pang J."/>
            <person name="Liu Y."/>
            <person name="Luo S."/>
            <person name="Meng S."/>
            <person name="Qian L."/>
            <person name="Wei D."/>
            <person name="Dai S."/>
            <person name="Zhou R."/>
        </authorList>
    </citation>
    <scope>NUCLEOTIDE SEQUENCE [LARGE SCALE GENOMIC DNA]</scope>
    <source>
        <strain evidence="1">BV-YZ2020</strain>
    </source>
</reference>
<name>A0ACB9M2U8_BAUVA</name>
<gene>
    <name evidence="1" type="ORF">L6164_026047</name>
</gene>
<sequence>MNTAEDATVRLTKEVILGMIVTTVEVVEIDGALRMVIKNAEPNVRSDDDIMAKGTTHSLKGSMFELMMISRQKALHLALKCVHDEHVTHIDIDVVIVGASTTGLTFAYELKKNLFMKIAIIEQSISHGMARGFATCSSLPW</sequence>
<keyword evidence="2" id="KW-1185">Reference proteome</keyword>
<proteinExistence type="predicted"/>
<evidence type="ECO:0000313" key="1">
    <source>
        <dbReference type="EMBL" id="KAI4318258.1"/>
    </source>
</evidence>
<dbReference type="Proteomes" id="UP000828941">
    <property type="component" value="Chromosome 10"/>
</dbReference>
<comment type="caution">
    <text evidence="1">The sequence shown here is derived from an EMBL/GenBank/DDBJ whole genome shotgun (WGS) entry which is preliminary data.</text>
</comment>
<accession>A0ACB9M2U8</accession>
<organism evidence="1 2">
    <name type="scientific">Bauhinia variegata</name>
    <name type="common">Purple orchid tree</name>
    <name type="synonym">Phanera variegata</name>
    <dbReference type="NCBI Taxonomy" id="167791"/>
    <lineage>
        <taxon>Eukaryota</taxon>
        <taxon>Viridiplantae</taxon>
        <taxon>Streptophyta</taxon>
        <taxon>Embryophyta</taxon>
        <taxon>Tracheophyta</taxon>
        <taxon>Spermatophyta</taxon>
        <taxon>Magnoliopsida</taxon>
        <taxon>eudicotyledons</taxon>
        <taxon>Gunneridae</taxon>
        <taxon>Pentapetalae</taxon>
        <taxon>rosids</taxon>
        <taxon>fabids</taxon>
        <taxon>Fabales</taxon>
        <taxon>Fabaceae</taxon>
        <taxon>Cercidoideae</taxon>
        <taxon>Cercideae</taxon>
        <taxon>Bauhiniinae</taxon>
        <taxon>Bauhinia</taxon>
    </lineage>
</organism>